<evidence type="ECO:0000313" key="3">
    <source>
        <dbReference type="Proteomes" id="UP000530564"/>
    </source>
</evidence>
<sequence>MFLIRTLHKWFGLVLGLQMLLWSISGAMMALLDHNKVSGEGSVRQAAPPMLPAQALPLAQVAAALGEPVLKLQLKTLGSAQVYQATTPSGIKLLDAASGQPVVIDAARAGALAAAAFAGSEGVTSIRKIETPDVESRTAELPAWRVEFADAERTTLFMSAATGEMQLLRNDTWRLWDIFWMIHIMDYTKRESFNHPLIITIASGVTWLTLSGVILLFRSFRRQDFAYLLDPIERLREGRSKG</sequence>
<organism evidence="2 3">
    <name type="scientific">Phenylobacterium haematophilum</name>
    <dbReference type="NCBI Taxonomy" id="98513"/>
    <lineage>
        <taxon>Bacteria</taxon>
        <taxon>Pseudomonadati</taxon>
        <taxon>Pseudomonadota</taxon>
        <taxon>Alphaproteobacteria</taxon>
        <taxon>Caulobacterales</taxon>
        <taxon>Caulobacteraceae</taxon>
        <taxon>Phenylobacterium</taxon>
    </lineage>
</organism>
<accession>A0A839ZXQ6</accession>
<dbReference type="Proteomes" id="UP000530564">
    <property type="component" value="Unassembled WGS sequence"/>
</dbReference>
<gene>
    <name evidence="2" type="ORF">GGQ61_000838</name>
</gene>
<evidence type="ECO:0000313" key="2">
    <source>
        <dbReference type="EMBL" id="MBB3890141.1"/>
    </source>
</evidence>
<evidence type="ECO:0000256" key="1">
    <source>
        <dbReference type="SAM" id="Phobius"/>
    </source>
</evidence>
<dbReference type="RefSeq" id="WP_183770006.1">
    <property type="nucleotide sequence ID" value="NZ_JACIDK010000001.1"/>
</dbReference>
<dbReference type="Pfam" id="PF03929">
    <property type="entry name" value="PepSY_TM"/>
    <property type="match status" value="1"/>
</dbReference>
<dbReference type="AlphaFoldDB" id="A0A839ZXQ6"/>
<protein>
    <recommendedName>
        <fullName evidence="4">Peptidase</fullName>
    </recommendedName>
</protein>
<keyword evidence="1" id="KW-1133">Transmembrane helix</keyword>
<evidence type="ECO:0008006" key="4">
    <source>
        <dbReference type="Google" id="ProtNLM"/>
    </source>
</evidence>
<dbReference type="EMBL" id="JACIDK010000001">
    <property type="protein sequence ID" value="MBB3890141.1"/>
    <property type="molecule type" value="Genomic_DNA"/>
</dbReference>
<keyword evidence="1" id="KW-0472">Membrane</keyword>
<dbReference type="InterPro" id="IPR005625">
    <property type="entry name" value="PepSY-ass_TM"/>
</dbReference>
<keyword evidence="3" id="KW-1185">Reference proteome</keyword>
<proteinExistence type="predicted"/>
<name>A0A839ZXQ6_9CAUL</name>
<comment type="caution">
    <text evidence="2">The sequence shown here is derived from an EMBL/GenBank/DDBJ whole genome shotgun (WGS) entry which is preliminary data.</text>
</comment>
<keyword evidence="1" id="KW-0812">Transmembrane</keyword>
<feature type="transmembrane region" description="Helical" evidence="1">
    <location>
        <begin position="197"/>
        <end position="217"/>
    </location>
</feature>
<reference evidence="2 3" key="1">
    <citation type="submission" date="2020-08" db="EMBL/GenBank/DDBJ databases">
        <title>Genomic Encyclopedia of Type Strains, Phase IV (KMG-IV): sequencing the most valuable type-strain genomes for metagenomic binning, comparative biology and taxonomic classification.</title>
        <authorList>
            <person name="Goeker M."/>
        </authorList>
    </citation>
    <scope>NUCLEOTIDE SEQUENCE [LARGE SCALE GENOMIC DNA]</scope>
    <source>
        <strain evidence="2 3">DSM 21793</strain>
    </source>
</reference>